<feature type="transmembrane region" description="Helical" evidence="9">
    <location>
        <begin position="127"/>
        <end position="148"/>
    </location>
</feature>
<dbReference type="PROSITE" id="PS50262">
    <property type="entry name" value="G_PROTEIN_RECEP_F1_2"/>
    <property type="match status" value="1"/>
</dbReference>
<evidence type="ECO:0000256" key="2">
    <source>
        <dbReference type="ARBA" id="ARBA00022475"/>
    </source>
</evidence>
<organism evidence="11 12">
    <name type="scientific">Bugula neritina</name>
    <name type="common">Brown bryozoan</name>
    <name type="synonym">Sertularia neritina</name>
    <dbReference type="NCBI Taxonomy" id="10212"/>
    <lineage>
        <taxon>Eukaryota</taxon>
        <taxon>Metazoa</taxon>
        <taxon>Spiralia</taxon>
        <taxon>Lophotrochozoa</taxon>
        <taxon>Bryozoa</taxon>
        <taxon>Gymnolaemata</taxon>
        <taxon>Cheilostomatida</taxon>
        <taxon>Flustrina</taxon>
        <taxon>Buguloidea</taxon>
        <taxon>Bugulidae</taxon>
        <taxon>Bugula</taxon>
    </lineage>
</organism>
<dbReference type="InterPro" id="IPR017452">
    <property type="entry name" value="GPCR_Rhodpsn_7TM"/>
</dbReference>
<keyword evidence="8" id="KW-0807">Transducer</keyword>
<keyword evidence="4 9" id="KW-1133">Transmembrane helix</keyword>
<dbReference type="GO" id="GO:0004930">
    <property type="term" value="F:G protein-coupled receptor activity"/>
    <property type="evidence" value="ECO:0007669"/>
    <property type="project" value="UniProtKB-KW"/>
</dbReference>
<keyword evidence="3 9" id="KW-0812">Transmembrane</keyword>
<keyword evidence="12" id="KW-1185">Reference proteome</keyword>
<evidence type="ECO:0000256" key="8">
    <source>
        <dbReference type="ARBA" id="ARBA00023224"/>
    </source>
</evidence>
<feature type="transmembrane region" description="Helical" evidence="9">
    <location>
        <begin position="54"/>
        <end position="77"/>
    </location>
</feature>
<evidence type="ECO:0000256" key="1">
    <source>
        <dbReference type="ARBA" id="ARBA00004651"/>
    </source>
</evidence>
<evidence type="ECO:0000256" key="9">
    <source>
        <dbReference type="SAM" id="Phobius"/>
    </source>
</evidence>
<dbReference type="AlphaFoldDB" id="A0A7J7K0T3"/>
<keyword evidence="5" id="KW-0297">G-protein coupled receptor</keyword>
<sequence>MVKMNITDDSSRSPAEIAISAFFLIILILLTLFGNVVVIIAARTYYKLKEQHSNMFIVNLAIADLCVAFFVMFCTLVELVMDMQQDEPLPIGNTVCAIQICISGQIRSHCIPSRYVDIMTVSRIRLLIAWTWIQGAIIGFTPVCLNWIQYDYGEVVCAINWLYRDAVTYVIVAFVTCFMAPGLTMIICYSIIFKCV</sequence>
<name>A0A7J7K0T3_BUGNE</name>
<comment type="caution">
    <text evidence="11">The sequence shown here is derived from an EMBL/GenBank/DDBJ whole genome shotgun (WGS) entry which is preliminary data.</text>
</comment>
<evidence type="ECO:0000256" key="7">
    <source>
        <dbReference type="ARBA" id="ARBA00023170"/>
    </source>
</evidence>
<evidence type="ECO:0000256" key="5">
    <source>
        <dbReference type="ARBA" id="ARBA00023040"/>
    </source>
</evidence>
<dbReference type="GO" id="GO:0005886">
    <property type="term" value="C:plasma membrane"/>
    <property type="evidence" value="ECO:0007669"/>
    <property type="project" value="UniProtKB-SubCell"/>
</dbReference>
<dbReference type="Gene3D" id="1.20.1070.10">
    <property type="entry name" value="Rhodopsin 7-helix transmembrane proteins"/>
    <property type="match status" value="1"/>
</dbReference>
<accession>A0A7J7K0T3</accession>
<keyword evidence="2" id="KW-1003">Cell membrane</keyword>
<feature type="domain" description="G-protein coupled receptors family 1 profile" evidence="10">
    <location>
        <begin position="34"/>
        <end position="196"/>
    </location>
</feature>
<dbReference type="SUPFAM" id="SSF81321">
    <property type="entry name" value="Family A G protein-coupled receptor-like"/>
    <property type="match status" value="1"/>
</dbReference>
<reference evidence="11" key="1">
    <citation type="submission" date="2020-06" db="EMBL/GenBank/DDBJ databases">
        <title>Draft genome of Bugula neritina, a colonial animal packing powerful symbionts and potential medicines.</title>
        <authorList>
            <person name="Rayko M."/>
        </authorList>
    </citation>
    <scope>NUCLEOTIDE SEQUENCE [LARGE SCALE GENOMIC DNA]</scope>
    <source>
        <strain evidence="11">Kwan_BN1</strain>
    </source>
</reference>
<keyword evidence="7" id="KW-0675">Receptor</keyword>
<dbReference type="Pfam" id="PF00001">
    <property type="entry name" value="7tm_1"/>
    <property type="match status" value="2"/>
</dbReference>
<evidence type="ECO:0000256" key="4">
    <source>
        <dbReference type="ARBA" id="ARBA00022989"/>
    </source>
</evidence>
<evidence type="ECO:0000313" key="12">
    <source>
        <dbReference type="Proteomes" id="UP000593567"/>
    </source>
</evidence>
<dbReference type="PRINTS" id="PR00237">
    <property type="entry name" value="GPCRRHODOPSN"/>
</dbReference>
<feature type="transmembrane region" description="Helical" evidence="9">
    <location>
        <begin position="21"/>
        <end position="42"/>
    </location>
</feature>
<proteinExistence type="predicted"/>
<evidence type="ECO:0000259" key="10">
    <source>
        <dbReference type="PROSITE" id="PS50262"/>
    </source>
</evidence>
<evidence type="ECO:0000256" key="3">
    <source>
        <dbReference type="ARBA" id="ARBA00022692"/>
    </source>
</evidence>
<dbReference type="InterPro" id="IPR000276">
    <property type="entry name" value="GPCR_Rhodpsn"/>
</dbReference>
<evidence type="ECO:0000256" key="6">
    <source>
        <dbReference type="ARBA" id="ARBA00023136"/>
    </source>
</evidence>
<evidence type="ECO:0000313" key="11">
    <source>
        <dbReference type="EMBL" id="KAF6031561.1"/>
    </source>
</evidence>
<comment type="subcellular location">
    <subcellularLocation>
        <location evidence="1">Cell membrane</location>
        <topology evidence="1">Multi-pass membrane protein</topology>
    </subcellularLocation>
</comment>
<dbReference type="Proteomes" id="UP000593567">
    <property type="component" value="Unassembled WGS sequence"/>
</dbReference>
<feature type="transmembrane region" description="Helical" evidence="9">
    <location>
        <begin position="168"/>
        <end position="192"/>
    </location>
</feature>
<gene>
    <name evidence="11" type="ORF">EB796_010111</name>
</gene>
<dbReference type="PANTHER" id="PTHR24248">
    <property type="entry name" value="ADRENERGIC RECEPTOR-RELATED G-PROTEIN COUPLED RECEPTOR"/>
    <property type="match status" value="1"/>
</dbReference>
<dbReference type="EMBL" id="VXIV02001588">
    <property type="protein sequence ID" value="KAF6031561.1"/>
    <property type="molecule type" value="Genomic_DNA"/>
</dbReference>
<protein>
    <recommendedName>
        <fullName evidence="10">G-protein coupled receptors family 1 profile domain-containing protein</fullName>
    </recommendedName>
</protein>
<dbReference type="OrthoDB" id="6159456at2759"/>
<keyword evidence="6 9" id="KW-0472">Membrane</keyword>